<comment type="caution">
    <text evidence="2">The sequence shown here is derived from an EMBL/GenBank/DDBJ whole genome shotgun (WGS) entry which is preliminary data.</text>
</comment>
<protein>
    <submittedName>
        <fullName evidence="2">DUF5024 domain-containing protein</fullName>
    </submittedName>
</protein>
<proteinExistence type="predicted"/>
<evidence type="ECO:0000313" key="2">
    <source>
        <dbReference type="EMBL" id="NPE25041.1"/>
    </source>
</evidence>
<dbReference type="EMBL" id="JABKKJ010000006">
    <property type="protein sequence ID" value="NPE25041.1"/>
    <property type="molecule type" value="Genomic_DNA"/>
</dbReference>
<accession>A0ABX2B1B7</accession>
<gene>
    <name evidence="2" type="ORF">HPS54_05840</name>
</gene>
<dbReference type="InterPro" id="IPR032205">
    <property type="entry name" value="DUF5024"/>
</dbReference>
<dbReference type="Pfam" id="PF16427">
    <property type="entry name" value="DUF5024"/>
    <property type="match status" value="1"/>
</dbReference>
<feature type="chain" id="PRO_5047386743" evidence="1">
    <location>
        <begin position="21"/>
        <end position="124"/>
    </location>
</feature>
<evidence type="ECO:0000256" key="1">
    <source>
        <dbReference type="SAM" id="SignalP"/>
    </source>
</evidence>
<keyword evidence="3" id="KW-1185">Reference proteome</keyword>
<sequence>MKNRLFVFISLLLCNSAAMTAQNKIDALVETCSSTGNTSFTSVVERDPATRKVKKVVKMLSITNNDVPKFRSAFESESGTGQYIVNSNNDSNSYMLITGNRHKTRIYMLEYRRNRDGSVTIIIK</sequence>
<name>A0ABX2B1B7_9BACT</name>
<keyword evidence="1" id="KW-0732">Signal</keyword>
<organism evidence="2 3">
    <name type="scientific">Xylanibacter caecicola</name>
    <dbReference type="NCBI Taxonomy" id="2736294"/>
    <lineage>
        <taxon>Bacteria</taxon>
        <taxon>Pseudomonadati</taxon>
        <taxon>Bacteroidota</taxon>
        <taxon>Bacteroidia</taxon>
        <taxon>Bacteroidales</taxon>
        <taxon>Prevotellaceae</taxon>
        <taxon>Xylanibacter</taxon>
    </lineage>
</organism>
<evidence type="ECO:0000313" key="3">
    <source>
        <dbReference type="Proteomes" id="UP000820977"/>
    </source>
</evidence>
<dbReference type="Proteomes" id="UP000820977">
    <property type="component" value="Unassembled WGS sequence"/>
</dbReference>
<feature type="signal peptide" evidence="1">
    <location>
        <begin position="1"/>
        <end position="20"/>
    </location>
</feature>
<reference evidence="2 3" key="1">
    <citation type="submission" date="2020-05" db="EMBL/GenBank/DDBJ databases">
        <title>Distinct polysaccharide utilization as determinants for interspecies competition between intestinal Prevotella spp.</title>
        <authorList>
            <person name="Galvez E.J.C."/>
            <person name="Iljazovic A."/>
            <person name="Strowig T."/>
        </authorList>
    </citation>
    <scope>NUCLEOTIDE SEQUENCE [LARGE SCALE GENOMIC DNA]</scope>
    <source>
        <strain evidence="2 3">PCHR</strain>
    </source>
</reference>
<dbReference type="RefSeq" id="WP_172344523.1">
    <property type="nucleotide sequence ID" value="NZ_CASYYZ010000056.1"/>
</dbReference>